<evidence type="ECO:0000313" key="4">
    <source>
        <dbReference type="EMBL" id="AQT69174.1"/>
    </source>
</evidence>
<protein>
    <submittedName>
        <fullName evidence="4">Translocation protein TolB</fullName>
    </submittedName>
</protein>
<keyword evidence="2" id="KW-0732">Signal</keyword>
<sequence length="968" mass="109539" precursor="true">MRITSFAFLLVWFLGCFSFAAGVSFEASSEYSGEYAAANAFDGNPKTRWASRNHGGEEFLQIDLGQTVPLGDIEIVWENAFAVKYDIFVSDDKEDWKVAATVVDGKGGKTELTGIDSSGRYVRIRCNEYGPHPLYSIFEVRFGSEAAKERLREHRRQIEQEKQEAARKSRALLSEVYGFEEIVFAQRKLGVDTHWYANFGHYADSTARKPHRPGGQLCKLDVATGKVTVLLNDENGSVRDPVVHYEARKILFSYRKGNEEHFHLWEINVDGSGLKQLTYGSHDDIEPIYMPNGEIMFVSSRAKRWVNCWLTPVAILYRCDGDGGKIRQMSANIEHDNTPWMLPDGRVLYTRWEYIDRSQVHYHHLWTANPDGTNHMTYFGNMHPGGVFIDAKPIPGSDDILMIDSPGHGLKEHVGWVARLSPKYGPDELAAKKHINSSPVYRDPYPLSTDHFIVASGRTIQLMDSSGQTFVLYELDGELAKAGYECHEPRPVVKRRREPVIPGRTNMQQGTGRLLLTNVYEGRSMSEVQQGSVKKLLVMESLPKPINYTGGMDPLSYGGTFTLERVVGTVPVERDGSAFMELPANRSFFFIALDKNDNAVKRMQSFTSVAPGELSSCVGCHENRSKTPDRVSPIAPMAAMKRARRPEPIQGIPEVFDFPRDIQPILDKHCVKCHSPDNRKGKILLTGDRGPMFSHSYVTLTVHKQFVDGRNDPKSNYPPYALGAFPSPLMKKVLNGHQEVELSERELKKIRYWIESGAPYPGTYAALGTGMIGGYQENRQVINSDHTWPESIKAAGVIKRKCGECHTDNMRLPKKLSDESGLSFWRPNWNDKALLLSRHSVFNLSRPQKSLMLMAPLAKEAGGLAVNGDGEDKCHPVIFENKKDDDYKSILAMIQAGKKRLDQVKRFDMPGFKPREEYIREMKKYGIVADNFDPTVDEVDVYRLDELYWQSLWYDPKDETHRKNTSLE</sequence>
<dbReference type="Pfam" id="PF18582">
    <property type="entry name" value="HZS_alpha"/>
    <property type="match status" value="1"/>
</dbReference>
<dbReference type="Gene3D" id="2.120.10.30">
    <property type="entry name" value="TolB, C-terminal domain"/>
    <property type="match status" value="1"/>
</dbReference>
<dbReference type="STRING" id="1936003.STSP2_02361"/>
<dbReference type="SUPFAM" id="SSF49785">
    <property type="entry name" value="Galactose-binding domain-like"/>
    <property type="match status" value="1"/>
</dbReference>
<keyword evidence="1" id="KW-0175">Coiled coil</keyword>
<evidence type="ECO:0000256" key="2">
    <source>
        <dbReference type="SAM" id="SignalP"/>
    </source>
</evidence>
<proteinExistence type="predicted"/>
<dbReference type="PROSITE" id="PS51257">
    <property type="entry name" value="PROKAR_LIPOPROTEIN"/>
    <property type="match status" value="1"/>
</dbReference>
<gene>
    <name evidence="4" type="ORF">STSP2_02361</name>
</gene>
<dbReference type="InterPro" id="IPR011042">
    <property type="entry name" value="6-blade_b-propeller_TolB-like"/>
</dbReference>
<keyword evidence="5" id="KW-1185">Reference proteome</keyword>
<dbReference type="Pfam" id="PF00754">
    <property type="entry name" value="F5_F8_type_C"/>
    <property type="match status" value="1"/>
</dbReference>
<dbReference type="InterPro" id="IPR008979">
    <property type="entry name" value="Galactose-bd-like_sf"/>
</dbReference>
<feature type="coiled-coil region" evidence="1">
    <location>
        <begin position="144"/>
        <end position="175"/>
    </location>
</feature>
<accession>A0A1U9NN55</accession>
<dbReference type="EMBL" id="CP019791">
    <property type="protein sequence ID" value="AQT69174.1"/>
    <property type="molecule type" value="Genomic_DNA"/>
</dbReference>
<dbReference type="KEGG" id="alus:STSP2_02361"/>
<feature type="signal peptide" evidence="2">
    <location>
        <begin position="1"/>
        <end position="20"/>
    </location>
</feature>
<dbReference type="RefSeq" id="WP_169853171.1">
    <property type="nucleotide sequence ID" value="NZ_CP019791.1"/>
</dbReference>
<dbReference type="AlphaFoldDB" id="A0A1U9NN55"/>
<evidence type="ECO:0000259" key="3">
    <source>
        <dbReference type="PROSITE" id="PS50022"/>
    </source>
</evidence>
<evidence type="ECO:0000313" key="5">
    <source>
        <dbReference type="Proteomes" id="UP000189674"/>
    </source>
</evidence>
<name>A0A1U9NN55_9BACT</name>
<dbReference type="Gene3D" id="2.60.120.260">
    <property type="entry name" value="Galactose-binding domain-like"/>
    <property type="match status" value="1"/>
</dbReference>
<organism evidence="4 5">
    <name type="scientific">Anaerohalosphaera lusitana</name>
    <dbReference type="NCBI Taxonomy" id="1936003"/>
    <lineage>
        <taxon>Bacteria</taxon>
        <taxon>Pseudomonadati</taxon>
        <taxon>Planctomycetota</taxon>
        <taxon>Phycisphaerae</taxon>
        <taxon>Sedimentisphaerales</taxon>
        <taxon>Anaerohalosphaeraceae</taxon>
        <taxon>Anaerohalosphaera</taxon>
    </lineage>
</organism>
<dbReference type="InterPro" id="IPR036280">
    <property type="entry name" value="Multihaem_cyt_sf"/>
</dbReference>
<dbReference type="SUPFAM" id="SSF48695">
    <property type="entry name" value="Multiheme cytochromes"/>
    <property type="match status" value="1"/>
</dbReference>
<reference evidence="5" key="1">
    <citation type="submission" date="2017-02" db="EMBL/GenBank/DDBJ databases">
        <title>Comparative genomics and description of representatives of a novel lineage of planctomycetes thriving in anoxic sediments.</title>
        <authorList>
            <person name="Spring S."/>
            <person name="Bunk B."/>
            <person name="Sproer C."/>
        </authorList>
    </citation>
    <scope>NUCLEOTIDE SEQUENCE [LARGE SCALE GENOMIC DNA]</scope>
    <source>
        <strain evidence="5">ST-NAGAB-D1</strain>
    </source>
</reference>
<dbReference type="InterPro" id="IPR040698">
    <property type="entry name" value="HZS_alpha_mid"/>
</dbReference>
<feature type="chain" id="PRO_5010701778" evidence="2">
    <location>
        <begin position="21"/>
        <end position="968"/>
    </location>
</feature>
<dbReference type="Proteomes" id="UP000189674">
    <property type="component" value="Chromosome"/>
</dbReference>
<evidence type="ECO:0000256" key="1">
    <source>
        <dbReference type="SAM" id="Coils"/>
    </source>
</evidence>
<dbReference type="PROSITE" id="PS50022">
    <property type="entry name" value="FA58C_3"/>
    <property type="match status" value="1"/>
</dbReference>
<feature type="domain" description="F5/8 type C" evidence="3">
    <location>
        <begin position="1"/>
        <end position="124"/>
    </location>
</feature>
<dbReference type="SUPFAM" id="SSF69304">
    <property type="entry name" value="Tricorn protease N-terminal domain"/>
    <property type="match status" value="1"/>
</dbReference>
<dbReference type="InterPro" id="IPR000421">
    <property type="entry name" value="FA58C"/>
</dbReference>